<keyword evidence="2" id="KW-0812">Transmembrane</keyword>
<dbReference type="AlphaFoldDB" id="A0A857ACE1"/>
<reference evidence="3 4" key="1">
    <citation type="submission" date="2019-11" db="EMBL/GenBank/DDBJ databases">
        <title>FDA dAtabase for Regulatory Grade micrObial Sequences (FDA-ARGOS): Supporting development and validation of Infectious Disease Dx tests.</title>
        <authorList>
            <person name="Stonesifer R."/>
            <person name="Tallon L."/>
            <person name="Sadzewicz L."/>
            <person name="Vavikolanu K."/>
            <person name="Mehta A."/>
            <person name="Aluvathingal J."/>
            <person name="Nadendla S."/>
            <person name="Myers T."/>
            <person name="Yan Y."/>
            <person name="Sichtig H."/>
        </authorList>
    </citation>
    <scope>NUCLEOTIDE SEQUENCE [LARGE SCALE GENOMIC DNA]</scope>
    <source>
        <strain evidence="3 4">FDAARGOS_732</strain>
    </source>
</reference>
<keyword evidence="2" id="KW-1133">Transmembrane helix</keyword>
<gene>
    <name evidence="3" type="ORF">FOC40_09515</name>
</gene>
<organism evidence="3 4">
    <name type="scientific">Schaalia odontolytica</name>
    <dbReference type="NCBI Taxonomy" id="1660"/>
    <lineage>
        <taxon>Bacteria</taxon>
        <taxon>Bacillati</taxon>
        <taxon>Actinomycetota</taxon>
        <taxon>Actinomycetes</taxon>
        <taxon>Actinomycetales</taxon>
        <taxon>Actinomycetaceae</taxon>
        <taxon>Schaalia</taxon>
    </lineage>
</organism>
<feature type="compositionally biased region" description="Basic residues" evidence="1">
    <location>
        <begin position="318"/>
        <end position="336"/>
    </location>
</feature>
<dbReference type="Proteomes" id="UP000424490">
    <property type="component" value="Chromosome"/>
</dbReference>
<sequence length="393" mass="44023">MQAIADHAYHILIIAFVATTIVQAVVKIMRKPRKKKRGPVAPRESAADREKRMREHYAAFGERWREWLDQPRRRGDADRLVTAASIWGSPEQGASFPRRFHASQLGKVTVDKRRYLAMLDAPVDAVQPRRELAPTSWATMRLDVWALHSKAAQKPRLMRVWLTKDRALVELHRTRVVKVDEILPSEVVGFVRGFTRLGPRTGKVDGLRWLPAETMELGAKPLWNTFRAMRDISCVAPEGSTVADALNAVDFHAFAFVAFRAESAWKEPCAHLRVLDCSGVTYQVGDAFSQESSDERWVPPGDDAAPSMGADGGEGARASRRGRGRPSRRRSLRRRRSVAEEAVASASDDQKVGKSQSVESPDREPEPLADTDLAVVPIDPREVLWAVEKMVEL</sequence>
<evidence type="ECO:0000313" key="3">
    <source>
        <dbReference type="EMBL" id="QGS11617.1"/>
    </source>
</evidence>
<evidence type="ECO:0000256" key="1">
    <source>
        <dbReference type="SAM" id="MobiDB-lite"/>
    </source>
</evidence>
<dbReference type="RefSeq" id="WP_003793844.1">
    <property type="nucleotide sequence ID" value="NZ_CP046315.1"/>
</dbReference>
<feature type="transmembrane region" description="Helical" evidence="2">
    <location>
        <begin position="7"/>
        <end position="26"/>
    </location>
</feature>
<feature type="region of interest" description="Disordered" evidence="1">
    <location>
        <begin position="289"/>
        <end position="374"/>
    </location>
</feature>
<keyword evidence="2" id="KW-0472">Membrane</keyword>
<name>A0A857ACE1_9ACTO</name>
<evidence type="ECO:0000313" key="4">
    <source>
        <dbReference type="Proteomes" id="UP000424490"/>
    </source>
</evidence>
<dbReference type="EMBL" id="CP046315">
    <property type="protein sequence ID" value="QGS11617.1"/>
    <property type="molecule type" value="Genomic_DNA"/>
</dbReference>
<protein>
    <submittedName>
        <fullName evidence="3">Uncharacterized protein</fullName>
    </submittedName>
</protein>
<proteinExistence type="predicted"/>
<evidence type="ECO:0000256" key="2">
    <source>
        <dbReference type="SAM" id="Phobius"/>
    </source>
</evidence>
<accession>A0A857ACE1</accession>